<accession>A0A2L1UYU9</accession>
<dbReference type="RefSeq" id="WP_104925396.1">
    <property type="nucleotide sequence ID" value="NZ_CP019064.1"/>
</dbReference>
<dbReference type="KEGG" id="rox:BV494_24520"/>
<sequence>MHTHNVNIKTAARKTPERYSQVKFLAVIAEQQSFLMRLVNLWNLQLPQEEQEEEVSMLLMQLAENVLLHGVLDWSPKKPLISWDIACFWIQGQKFALSLYEQGGARAVDYARKDLADSLAHEKYYRNREREDLHA</sequence>
<evidence type="ECO:0000313" key="1">
    <source>
        <dbReference type="EMBL" id="AVF38067.1"/>
    </source>
</evidence>
<proteinExistence type="predicted"/>
<protein>
    <submittedName>
        <fullName evidence="1">Uncharacterized protein</fullName>
    </submittedName>
</protein>
<dbReference type="OrthoDB" id="6505212at2"/>
<reference evidence="2" key="1">
    <citation type="submission" date="2017-01" db="EMBL/GenBank/DDBJ databases">
        <title>Genome sequence of Rouxiella sp. ERMR1:05.</title>
        <authorList>
            <person name="Kumar R."/>
            <person name="Singh D."/>
            <person name="Kumar S."/>
        </authorList>
    </citation>
    <scope>NUCLEOTIDE SEQUENCE [LARGE SCALE GENOMIC DNA]</scope>
    <source>
        <strain evidence="2">ERMR1:05</strain>
        <plasmid evidence="2">unnamed2</plasmid>
    </source>
</reference>
<geneLocation type="plasmid" evidence="1 2">
    <name>unnamed2</name>
</geneLocation>
<gene>
    <name evidence="1" type="ORF">BV494_24520</name>
</gene>
<organism evidence="1 2">
    <name type="scientific">Rahnella sikkimica</name>
    <dbReference type="NCBI Taxonomy" id="1805933"/>
    <lineage>
        <taxon>Bacteria</taxon>
        <taxon>Pseudomonadati</taxon>
        <taxon>Pseudomonadota</taxon>
        <taxon>Gammaproteobacteria</taxon>
        <taxon>Enterobacterales</taxon>
        <taxon>Yersiniaceae</taxon>
        <taxon>Rahnella</taxon>
    </lineage>
</organism>
<keyword evidence="1" id="KW-0614">Plasmid</keyword>
<evidence type="ECO:0000313" key="2">
    <source>
        <dbReference type="Proteomes" id="UP000239197"/>
    </source>
</evidence>
<keyword evidence="2" id="KW-1185">Reference proteome</keyword>
<dbReference type="AlphaFoldDB" id="A0A2L1UYU9"/>
<dbReference type="EMBL" id="CP019064">
    <property type="protein sequence ID" value="AVF38067.1"/>
    <property type="molecule type" value="Genomic_DNA"/>
</dbReference>
<dbReference type="Proteomes" id="UP000239197">
    <property type="component" value="Plasmid unnamed2"/>
</dbReference>
<name>A0A2L1UYU9_9GAMM</name>